<dbReference type="EMBL" id="CAUYUJ010018750">
    <property type="protein sequence ID" value="CAK0886056.1"/>
    <property type="molecule type" value="Genomic_DNA"/>
</dbReference>
<keyword evidence="3" id="KW-1185">Reference proteome</keyword>
<dbReference type="Proteomes" id="UP001189429">
    <property type="component" value="Unassembled WGS sequence"/>
</dbReference>
<accession>A0ABN9WKT9</accession>
<feature type="region of interest" description="Disordered" evidence="1">
    <location>
        <begin position="213"/>
        <end position="273"/>
    </location>
</feature>
<evidence type="ECO:0000313" key="2">
    <source>
        <dbReference type="EMBL" id="CAK0886056.1"/>
    </source>
</evidence>
<name>A0ABN9WKT9_9DINO</name>
<gene>
    <name evidence="2" type="ORF">PCOR1329_LOCUS67501</name>
</gene>
<proteinExistence type="predicted"/>
<organism evidence="2 3">
    <name type="scientific">Prorocentrum cordatum</name>
    <dbReference type="NCBI Taxonomy" id="2364126"/>
    <lineage>
        <taxon>Eukaryota</taxon>
        <taxon>Sar</taxon>
        <taxon>Alveolata</taxon>
        <taxon>Dinophyceae</taxon>
        <taxon>Prorocentrales</taxon>
        <taxon>Prorocentraceae</taxon>
        <taxon>Prorocentrum</taxon>
    </lineage>
</organism>
<reference evidence="2" key="1">
    <citation type="submission" date="2023-10" db="EMBL/GenBank/DDBJ databases">
        <authorList>
            <person name="Chen Y."/>
            <person name="Shah S."/>
            <person name="Dougan E. K."/>
            <person name="Thang M."/>
            <person name="Chan C."/>
        </authorList>
    </citation>
    <scope>NUCLEOTIDE SEQUENCE [LARGE SCALE GENOMIC DNA]</scope>
</reference>
<evidence type="ECO:0000256" key="1">
    <source>
        <dbReference type="SAM" id="MobiDB-lite"/>
    </source>
</evidence>
<evidence type="ECO:0000313" key="3">
    <source>
        <dbReference type="Proteomes" id="UP001189429"/>
    </source>
</evidence>
<sequence length="273" mass="28754">MATVPTGAAARKFWRRLRPGDLYPAWFEDDMVWHERMCLWPTAEAGTWLILTPDGHVSAESVVGSLEGPAQTRAMRGGVVPAAVRESVYRFKEHPGSMELRTLVSEAHEEALLDSRGVPMPPVEVYVSPSGRGRPVEALLGDSAVVARRPLARRGPFSTSVGWERVGDVGEAGDGDVLLGAEGFHEALATDGGGWTNVLAMSAQEREAFRERARRPAAPAPAAGGAVGEAEAAAGVATPRADDGLDAPAARLGGERPASGACGVEPPACEDFR</sequence>
<comment type="caution">
    <text evidence="2">The sequence shown here is derived from an EMBL/GenBank/DDBJ whole genome shotgun (WGS) entry which is preliminary data.</text>
</comment>
<protein>
    <submittedName>
        <fullName evidence="2">Uncharacterized protein</fullName>
    </submittedName>
</protein>
<feature type="compositionally biased region" description="Low complexity" evidence="1">
    <location>
        <begin position="216"/>
        <end position="239"/>
    </location>
</feature>